<reference evidence="1" key="2">
    <citation type="journal article" date="2015" name="Fish Shellfish Immunol.">
        <title>Early steps in the European eel (Anguilla anguilla)-Vibrio vulnificus interaction in the gills: Role of the RtxA13 toxin.</title>
        <authorList>
            <person name="Callol A."/>
            <person name="Pajuelo D."/>
            <person name="Ebbesson L."/>
            <person name="Teles M."/>
            <person name="MacKenzie S."/>
            <person name="Amaro C."/>
        </authorList>
    </citation>
    <scope>NUCLEOTIDE SEQUENCE</scope>
</reference>
<dbReference type="EMBL" id="GBXM01043591">
    <property type="protein sequence ID" value="JAH64986.1"/>
    <property type="molecule type" value="Transcribed_RNA"/>
</dbReference>
<dbReference type="AlphaFoldDB" id="A0A0E9UGX8"/>
<protein>
    <submittedName>
        <fullName evidence="1">Uncharacterized protein</fullName>
    </submittedName>
</protein>
<proteinExistence type="predicted"/>
<evidence type="ECO:0000313" key="1">
    <source>
        <dbReference type="EMBL" id="JAH64986.1"/>
    </source>
</evidence>
<accession>A0A0E9UGX8</accession>
<reference evidence="1" key="1">
    <citation type="submission" date="2014-11" db="EMBL/GenBank/DDBJ databases">
        <authorList>
            <person name="Amaro Gonzalez C."/>
        </authorList>
    </citation>
    <scope>NUCLEOTIDE SEQUENCE</scope>
</reference>
<sequence length="19" mass="2026">MTDGLFMNGLPRSLSCRGA</sequence>
<organism evidence="1">
    <name type="scientific">Anguilla anguilla</name>
    <name type="common">European freshwater eel</name>
    <name type="synonym">Muraena anguilla</name>
    <dbReference type="NCBI Taxonomy" id="7936"/>
    <lineage>
        <taxon>Eukaryota</taxon>
        <taxon>Metazoa</taxon>
        <taxon>Chordata</taxon>
        <taxon>Craniata</taxon>
        <taxon>Vertebrata</taxon>
        <taxon>Euteleostomi</taxon>
        <taxon>Actinopterygii</taxon>
        <taxon>Neopterygii</taxon>
        <taxon>Teleostei</taxon>
        <taxon>Anguilliformes</taxon>
        <taxon>Anguillidae</taxon>
        <taxon>Anguilla</taxon>
    </lineage>
</organism>
<name>A0A0E9UGX8_ANGAN</name>